<evidence type="ECO:0000313" key="4">
    <source>
        <dbReference type="Proteomes" id="UP001392437"/>
    </source>
</evidence>
<keyword evidence="2" id="KW-0732">Signal</keyword>
<organism evidence="3 4">
    <name type="scientific">Apiospora kogelbergensis</name>
    <dbReference type="NCBI Taxonomy" id="1337665"/>
    <lineage>
        <taxon>Eukaryota</taxon>
        <taxon>Fungi</taxon>
        <taxon>Dikarya</taxon>
        <taxon>Ascomycota</taxon>
        <taxon>Pezizomycotina</taxon>
        <taxon>Sordariomycetes</taxon>
        <taxon>Xylariomycetidae</taxon>
        <taxon>Amphisphaeriales</taxon>
        <taxon>Apiosporaceae</taxon>
        <taxon>Apiospora</taxon>
    </lineage>
</organism>
<proteinExistence type="predicted"/>
<evidence type="ECO:0000256" key="2">
    <source>
        <dbReference type="SAM" id="SignalP"/>
    </source>
</evidence>
<comment type="caution">
    <text evidence="3">The sequence shown here is derived from an EMBL/GenBank/DDBJ whole genome shotgun (WGS) entry which is preliminary data.</text>
</comment>
<dbReference type="EMBL" id="JAQQWP010000008">
    <property type="protein sequence ID" value="KAK8106473.1"/>
    <property type="molecule type" value="Genomic_DNA"/>
</dbReference>
<evidence type="ECO:0000313" key="3">
    <source>
        <dbReference type="EMBL" id="KAK8106473.1"/>
    </source>
</evidence>
<dbReference type="AlphaFoldDB" id="A0AAW0QM81"/>
<reference evidence="3 4" key="1">
    <citation type="submission" date="2023-01" db="EMBL/GenBank/DDBJ databases">
        <title>Analysis of 21 Apiospora genomes using comparative genomics revels a genus with tremendous synthesis potential of carbohydrate active enzymes and secondary metabolites.</title>
        <authorList>
            <person name="Sorensen T."/>
        </authorList>
    </citation>
    <scope>NUCLEOTIDE SEQUENCE [LARGE SCALE GENOMIC DNA]</scope>
    <source>
        <strain evidence="3 4">CBS 117206</strain>
    </source>
</reference>
<protein>
    <recommendedName>
        <fullName evidence="5">Extracellular membrane protein CFEM domain-containing protein</fullName>
    </recommendedName>
</protein>
<feature type="region of interest" description="Disordered" evidence="1">
    <location>
        <begin position="144"/>
        <end position="186"/>
    </location>
</feature>
<gene>
    <name evidence="3" type="ORF">PG999_009832</name>
</gene>
<name>A0AAW0QM81_9PEZI</name>
<dbReference type="Proteomes" id="UP001392437">
    <property type="component" value="Unassembled WGS sequence"/>
</dbReference>
<accession>A0AAW0QM81</accession>
<feature type="compositionally biased region" description="Low complexity" evidence="1">
    <location>
        <begin position="144"/>
        <end position="184"/>
    </location>
</feature>
<feature type="chain" id="PRO_5043721235" description="Extracellular membrane protein CFEM domain-containing protein" evidence="2">
    <location>
        <begin position="24"/>
        <end position="209"/>
    </location>
</feature>
<keyword evidence="4" id="KW-1185">Reference proteome</keyword>
<sequence>MVQLATSSVVLLATVLGAHLAAAGDFPPQFKSEDDWQKSLDKHNKDADCDNGCFFPEFTNKCNSDNPACMCTLKPERERYFCCLAKKCDTNVLPDSIERQVTNCNAWNKPIPTEFDTEAVCGIKKPAASSSSAAPASTASTASAASSSTATKASESSATAATTPSGSATKTGLETPAASSSTPPNSGALQVKSIWGGAAVLLTAFGFLI</sequence>
<evidence type="ECO:0008006" key="5">
    <source>
        <dbReference type="Google" id="ProtNLM"/>
    </source>
</evidence>
<feature type="signal peptide" evidence="2">
    <location>
        <begin position="1"/>
        <end position="23"/>
    </location>
</feature>
<evidence type="ECO:0000256" key="1">
    <source>
        <dbReference type="SAM" id="MobiDB-lite"/>
    </source>
</evidence>